<proteinExistence type="predicted"/>
<evidence type="ECO:0000313" key="1">
    <source>
        <dbReference type="EMBL" id="KYG03174.1"/>
    </source>
</evidence>
<dbReference type="Proteomes" id="UP000075502">
    <property type="component" value="Unassembled WGS sequence"/>
</dbReference>
<protein>
    <submittedName>
        <fullName evidence="1">Uncharacterized protein</fullName>
    </submittedName>
</protein>
<comment type="caution">
    <text evidence="1">The sequence shown here is derived from an EMBL/GenBank/DDBJ whole genome shotgun (WGS) entry which is preliminary data.</text>
</comment>
<dbReference type="AlphaFoldDB" id="A0A150TEN3"/>
<name>A0A150TEN3_SORCE</name>
<sequence length="373" mass="40229">MEPVFFLMIISGIAGLARCFAGARGEARRAAEVRWRLARPIWQRAAALVGGQFRSGPSQSGDPRMQISVVLENVALLVDHDIDHDDVLAVRYRTRITSTARNPSGLRLRVNDQRLGGASGGAFRARRVDVGDRAEDGAFVVKASSATLARWWLTPELRAALRAATDYQVTLESHRLTAIRAGLEDDAEKLASAIRAAALLAGRGRALTKELRALAHELGGRLSPGAGSISSEGEVTIELEHRGRRVIVEFGRDGKKGPFGTQVRAARAASPSERFAARRRARRAAAKGASRPRGDEPFSVAYEVQAEAPDRLARRLGDELQREIVALRPAAILGDEAAVTVVFGELETGRDRIERAIAIVAALAAPGPHGPYR</sequence>
<reference evidence="1 2" key="1">
    <citation type="submission" date="2014-02" db="EMBL/GenBank/DDBJ databases">
        <title>The small core and large imbalanced accessory genome model reveals a collaborative survival strategy of Sorangium cellulosum strains in nature.</title>
        <authorList>
            <person name="Han K."/>
            <person name="Peng R."/>
            <person name="Blom J."/>
            <person name="Li Y.-Z."/>
        </authorList>
    </citation>
    <scope>NUCLEOTIDE SEQUENCE [LARGE SCALE GENOMIC DNA]</scope>
    <source>
        <strain evidence="1 2">So0007-03</strain>
    </source>
</reference>
<gene>
    <name evidence="1" type="ORF">BE21_53050</name>
</gene>
<accession>A0A150TEN3</accession>
<evidence type="ECO:0000313" key="2">
    <source>
        <dbReference type="Proteomes" id="UP000075502"/>
    </source>
</evidence>
<organism evidence="1 2">
    <name type="scientific">Sorangium cellulosum</name>
    <name type="common">Polyangium cellulosum</name>
    <dbReference type="NCBI Taxonomy" id="56"/>
    <lineage>
        <taxon>Bacteria</taxon>
        <taxon>Pseudomonadati</taxon>
        <taxon>Myxococcota</taxon>
        <taxon>Polyangia</taxon>
        <taxon>Polyangiales</taxon>
        <taxon>Polyangiaceae</taxon>
        <taxon>Sorangium</taxon>
    </lineage>
</organism>
<dbReference type="EMBL" id="JEME01002785">
    <property type="protein sequence ID" value="KYG03174.1"/>
    <property type="molecule type" value="Genomic_DNA"/>
</dbReference>